<evidence type="ECO:0000259" key="1">
    <source>
        <dbReference type="Pfam" id="PF13456"/>
    </source>
</evidence>
<dbReference type="GO" id="GO:0004523">
    <property type="term" value="F:RNA-DNA hybrid ribonuclease activity"/>
    <property type="evidence" value="ECO:0007669"/>
    <property type="project" value="InterPro"/>
</dbReference>
<accession>A0AA88ECC1</accession>
<dbReference type="EMBL" id="BTGU01019174">
    <property type="protein sequence ID" value="GMN71738.1"/>
    <property type="molecule type" value="Genomic_DNA"/>
</dbReference>
<dbReference type="InterPro" id="IPR052929">
    <property type="entry name" value="RNase_H-like_EbsB-rel"/>
</dbReference>
<dbReference type="AlphaFoldDB" id="A0AA88ECC1"/>
<gene>
    <name evidence="2" type="ORF">TIFTF001_055958</name>
</gene>
<name>A0AA88ECC1_FICCA</name>
<dbReference type="InterPro" id="IPR002156">
    <property type="entry name" value="RNaseH_domain"/>
</dbReference>
<sequence>MDVRNVTKGLSQFSIACGSVQALGSSATVDNQTKWKKPTGGSLKLNVDTLVRMGNDEVGIGAIIRDSEGMVVAGFGRRVTGFFSPHIAECLALREGLSFDLVLGF</sequence>
<proteinExistence type="predicted"/>
<organism evidence="2 3">
    <name type="scientific">Ficus carica</name>
    <name type="common">Common fig</name>
    <dbReference type="NCBI Taxonomy" id="3494"/>
    <lineage>
        <taxon>Eukaryota</taxon>
        <taxon>Viridiplantae</taxon>
        <taxon>Streptophyta</taxon>
        <taxon>Embryophyta</taxon>
        <taxon>Tracheophyta</taxon>
        <taxon>Spermatophyta</taxon>
        <taxon>Magnoliopsida</taxon>
        <taxon>eudicotyledons</taxon>
        <taxon>Gunneridae</taxon>
        <taxon>Pentapetalae</taxon>
        <taxon>rosids</taxon>
        <taxon>fabids</taxon>
        <taxon>Rosales</taxon>
        <taxon>Moraceae</taxon>
        <taxon>Ficeae</taxon>
        <taxon>Ficus</taxon>
    </lineage>
</organism>
<dbReference type="Pfam" id="PF13456">
    <property type="entry name" value="RVT_3"/>
    <property type="match status" value="1"/>
</dbReference>
<dbReference type="Proteomes" id="UP001187192">
    <property type="component" value="Unassembled WGS sequence"/>
</dbReference>
<evidence type="ECO:0000313" key="3">
    <source>
        <dbReference type="Proteomes" id="UP001187192"/>
    </source>
</evidence>
<dbReference type="PANTHER" id="PTHR47074:SF11">
    <property type="entry name" value="REVERSE TRANSCRIPTASE-LIKE PROTEIN"/>
    <property type="match status" value="1"/>
</dbReference>
<dbReference type="PANTHER" id="PTHR47074">
    <property type="entry name" value="BNAC02G40300D PROTEIN"/>
    <property type="match status" value="1"/>
</dbReference>
<feature type="domain" description="RNase H type-1" evidence="1">
    <location>
        <begin position="46"/>
        <end position="104"/>
    </location>
</feature>
<comment type="caution">
    <text evidence="2">The sequence shown here is derived from an EMBL/GenBank/DDBJ whole genome shotgun (WGS) entry which is preliminary data.</text>
</comment>
<keyword evidence="3" id="KW-1185">Reference proteome</keyword>
<evidence type="ECO:0000313" key="2">
    <source>
        <dbReference type="EMBL" id="GMN71738.1"/>
    </source>
</evidence>
<dbReference type="GO" id="GO:0003676">
    <property type="term" value="F:nucleic acid binding"/>
    <property type="evidence" value="ECO:0007669"/>
    <property type="project" value="InterPro"/>
</dbReference>
<reference evidence="2" key="1">
    <citation type="submission" date="2023-07" db="EMBL/GenBank/DDBJ databases">
        <title>draft genome sequence of fig (Ficus carica).</title>
        <authorList>
            <person name="Takahashi T."/>
            <person name="Nishimura K."/>
        </authorList>
    </citation>
    <scope>NUCLEOTIDE SEQUENCE</scope>
</reference>
<protein>
    <recommendedName>
        <fullName evidence="1">RNase H type-1 domain-containing protein</fullName>
    </recommendedName>
</protein>